<dbReference type="GO" id="GO:0006355">
    <property type="term" value="P:regulation of DNA-templated transcription"/>
    <property type="evidence" value="ECO:0007669"/>
    <property type="project" value="InterPro"/>
</dbReference>
<dbReference type="InterPro" id="IPR039928">
    <property type="entry name" value="LNK"/>
</dbReference>
<sequence length="297" mass="33456">MDWYYGCGTNDFVVPGDQDLLSSHPSPENWSKWGISAPEGYNSPKNFMTMLDSNSTPVEFNFNGRSFGNGVKLESSYDKDQSSSSSVCDGGLPEQSFQQTALSGHQPNYQLQEISSFEPTDDIFLDSILEDFPCAENQHKSFYFYPENQCSNSPGGSQKDIEASEFVIRNLSSDDCFNIETLNIMDPSEQFSGNDAMHNQSSIEESTLQNLEAIISQFNDKTRISFRDALYRLARDTKQQHLVDDMDGDVNMHETMPWAVHNEAMRSEDKKPMESETNSVDRAVANLMFNGTAYCEC</sequence>
<dbReference type="OrthoDB" id="1939712at2759"/>
<gene>
    <name evidence="2" type="primary">LOC101508928</name>
</gene>
<organism evidence="1 2">
    <name type="scientific">Cicer arietinum</name>
    <name type="common">Chickpea</name>
    <name type="synonym">Garbanzo</name>
    <dbReference type="NCBI Taxonomy" id="3827"/>
    <lineage>
        <taxon>Eukaryota</taxon>
        <taxon>Viridiplantae</taxon>
        <taxon>Streptophyta</taxon>
        <taxon>Embryophyta</taxon>
        <taxon>Tracheophyta</taxon>
        <taxon>Spermatophyta</taxon>
        <taxon>Magnoliopsida</taxon>
        <taxon>eudicotyledons</taxon>
        <taxon>Gunneridae</taxon>
        <taxon>Pentapetalae</taxon>
        <taxon>rosids</taxon>
        <taxon>fabids</taxon>
        <taxon>Fabales</taxon>
        <taxon>Fabaceae</taxon>
        <taxon>Papilionoideae</taxon>
        <taxon>50 kb inversion clade</taxon>
        <taxon>NPAAA clade</taxon>
        <taxon>Hologalegina</taxon>
        <taxon>IRL clade</taxon>
        <taxon>Cicereae</taxon>
        <taxon>Cicer</taxon>
    </lineage>
</organism>
<name>A0A1S2YWK2_CICAR</name>
<proteinExistence type="predicted"/>
<dbReference type="STRING" id="3827.A0A1S2YWK2"/>
<reference evidence="1" key="1">
    <citation type="journal article" date="2013" name="Nat. Biotechnol.">
        <title>Draft genome sequence of chickpea (Cicer arietinum) provides a resource for trait improvement.</title>
        <authorList>
            <person name="Varshney R.K."/>
            <person name="Song C."/>
            <person name="Saxena R.K."/>
            <person name="Azam S."/>
            <person name="Yu S."/>
            <person name="Sharpe A.G."/>
            <person name="Cannon S."/>
            <person name="Baek J."/>
            <person name="Rosen B.D."/>
            <person name="Tar'an B."/>
            <person name="Millan T."/>
            <person name="Zhang X."/>
            <person name="Ramsay L.D."/>
            <person name="Iwata A."/>
            <person name="Wang Y."/>
            <person name="Nelson W."/>
            <person name="Farmer A.D."/>
            <person name="Gaur P.M."/>
            <person name="Soderlund C."/>
            <person name="Penmetsa R.V."/>
            <person name="Xu C."/>
            <person name="Bharti A.K."/>
            <person name="He W."/>
            <person name="Winter P."/>
            <person name="Zhao S."/>
            <person name="Hane J.K."/>
            <person name="Carrasquilla-Garcia N."/>
            <person name="Condie J.A."/>
            <person name="Upadhyaya H.D."/>
            <person name="Luo M.C."/>
            <person name="Thudi M."/>
            <person name="Gowda C.L."/>
            <person name="Singh N.P."/>
            <person name="Lichtenzveig J."/>
            <person name="Gali K.K."/>
            <person name="Rubio J."/>
            <person name="Nadarajan N."/>
            <person name="Dolezel J."/>
            <person name="Bansal K.C."/>
            <person name="Xu X."/>
            <person name="Edwards D."/>
            <person name="Zhang G."/>
            <person name="Kahl G."/>
            <person name="Gil J."/>
            <person name="Singh K.B."/>
            <person name="Datta S.K."/>
            <person name="Jackson S.A."/>
            <person name="Wang J."/>
            <person name="Cook D.R."/>
        </authorList>
    </citation>
    <scope>NUCLEOTIDE SEQUENCE [LARGE SCALE GENOMIC DNA]</scope>
    <source>
        <strain evidence="1">cv. CDC Frontier</strain>
    </source>
</reference>
<dbReference type="GO" id="GO:0007623">
    <property type="term" value="P:circadian rhythm"/>
    <property type="evidence" value="ECO:0007669"/>
    <property type="project" value="InterPro"/>
</dbReference>
<protein>
    <submittedName>
        <fullName evidence="2">Protein LNK3</fullName>
    </submittedName>
</protein>
<dbReference type="RefSeq" id="XP_004511077.1">
    <property type="nucleotide sequence ID" value="XM_004511020.3"/>
</dbReference>
<dbReference type="KEGG" id="cam:101508928"/>
<dbReference type="PANTHER" id="PTHR33334:SF10">
    <property type="entry name" value="PROTEIN LNK4"/>
    <property type="match status" value="1"/>
</dbReference>
<evidence type="ECO:0000313" key="1">
    <source>
        <dbReference type="Proteomes" id="UP000087171"/>
    </source>
</evidence>
<dbReference type="Proteomes" id="UP000087171">
    <property type="component" value="Chromosome Ca7"/>
</dbReference>
<dbReference type="GeneID" id="101508928"/>
<dbReference type="PaxDb" id="3827-XP_004511077.1"/>
<dbReference type="AlphaFoldDB" id="A0A1S2YWK2"/>
<reference evidence="2" key="2">
    <citation type="submission" date="2025-08" db="UniProtKB">
        <authorList>
            <consortium name="RefSeq"/>
        </authorList>
    </citation>
    <scope>IDENTIFICATION</scope>
    <source>
        <tissue evidence="2">Etiolated seedlings</tissue>
    </source>
</reference>
<dbReference type="eggNOG" id="ENOG502QT3G">
    <property type="taxonomic scope" value="Eukaryota"/>
</dbReference>
<keyword evidence="1" id="KW-1185">Reference proteome</keyword>
<evidence type="ECO:0000313" key="2">
    <source>
        <dbReference type="RefSeq" id="XP_004511077.1"/>
    </source>
</evidence>
<accession>A0A1S2YWK2</accession>
<dbReference type="PANTHER" id="PTHR33334">
    <property type="entry name" value="PROTEIN LNK1"/>
    <property type="match status" value="1"/>
</dbReference>